<keyword evidence="5" id="KW-0479">Metal-binding</keyword>
<feature type="region of interest" description="Disordered" evidence="11">
    <location>
        <begin position="1"/>
        <end position="20"/>
    </location>
</feature>
<accession>A0A1Q8Q4S2</accession>
<evidence type="ECO:0000256" key="1">
    <source>
        <dbReference type="ARBA" id="ARBA00001954"/>
    </source>
</evidence>
<evidence type="ECO:0000256" key="5">
    <source>
        <dbReference type="ARBA" id="ARBA00022723"/>
    </source>
</evidence>
<evidence type="ECO:0000256" key="11">
    <source>
        <dbReference type="SAM" id="MobiDB-lite"/>
    </source>
</evidence>
<evidence type="ECO:0000256" key="6">
    <source>
        <dbReference type="ARBA" id="ARBA00022964"/>
    </source>
</evidence>
<dbReference type="Gene3D" id="2.60.120.620">
    <property type="entry name" value="q2cbj1_9rhob like domain"/>
    <property type="match status" value="1"/>
</dbReference>
<comment type="cofactor">
    <cofactor evidence="1">
        <name>Fe(2+)</name>
        <dbReference type="ChEBI" id="CHEBI:29033"/>
    </cofactor>
</comment>
<name>A0A1Q8Q4S2_9BACI</name>
<dbReference type="Pfam" id="PF05721">
    <property type="entry name" value="PhyH"/>
    <property type="match status" value="1"/>
</dbReference>
<proteinExistence type="inferred from homology"/>
<comment type="catalytic activity">
    <reaction evidence="9">
        <text>L-ectoine + 2-oxoglutarate + O2 = 5-hydroxyectoine + succinate + CO2</text>
        <dbReference type="Rhea" id="RHEA:45740"/>
        <dbReference type="ChEBI" id="CHEBI:15379"/>
        <dbReference type="ChEBI" id="CHEBI:16526"/>
        <dbReference type="ChEBI" id="CHEBI:16810"/>
        <dbReference type="ChEBI" id="CHEBI:30031"/>
        <dbReference type="ChEBI" id="CHEBI:58515"/>
        <dbReference type="ChEBI" id="CHEBI:85413"/>
        <dbReference type="EC" id="1.14.11.55"/>
    </reaction>
</comment>
<dbReference type="OrthoDB" id="9791262at2"/>
<dbReference type="GO" id="GO:0016706">
    <property type="term" value="F:2-oxoglutarate-dependent dioxygenase activity"/>
    <property type="evidence" value="ECO:0007669"/>
    <property type="project" value="InterPro"/>
</dbReference>
<keyword evidence="13" id="KW-1185">Reference proteome</keyword>
<dbReference type="GO" id="GO:0005506">
    <property type="term" value="F:iron ion binding"/>
    <property type="evidence" value="ECO:0007669"/>
    <property type="project" value="UniProtKB-ARBA"/>
</dbReference>
<dbReference type="PANTHER" id="PTHR20883:SF48">
    <property type="entry name" value="ECTOINE DIOXYGENASE"/>
    <property type="match status" value="1"/>
</dbReference>
<dbReference type="InterPro" id="IPR008775">
    <property type="entry name" value="Phytyl_CoA_dOase-like"/>
</dbReference>
<comment type="caution">
    <text evidence="12">The sequence shown here is derived from an EMBL/GenBank/DDBJ whole genome shotgun (WGS) entry which is preliminary data.</text>
</comment>
<keyword evidence="8" id="KW-0408">Iron</keyword>
<keyword evidence="7" id="KW-0560">Oxidoreductase</keyword>
<dbReference type="NCBIfam" id="TIGR02408">
    <property type="entry name" value="ectoine_ThpD"/>
    <property type="match status" value="1"/>
</dbReference>
<evidence type="ECO:0000256" key="2">
    <source>
        <dbReference type="ARBA" id="ARBA00004063"/>
    </source>
</evidence>
<evidence type="ECO:0000256" key="10">
    <source>
        <dbReference type="NCBIfam" id="TIGR02408"/>
    </source>
</evidence>
<gene>
    <name evidence="12" type="ORF">BTO30_10110</name>
</gene>
<organism evidence="12 13">
    <name type="scientific">Domibacillus antri</name>
    <dbReference type="NCBI Taxonomy" id="1714264"/>
    <lineage>
        <taxon>Bacteria</taxon>
        <taxon>Bacillati</taxon>
        <taxon>Bacillota</taxon>
        <taxon>Bacilli</taxon>
        <taxon>Bacillales</taxon>
        <taxon>Bacillaceae</taxon>
        <taxon>Domibacillus</taxon>
    </lineage>
</organism>
<dbReference type="RefSeq" id="WP_075398611.1">
    <property type="nucleotide sequence ID" value="NZ_MSDU01000021.1"/>
</dbReference>
<comment type="function">
    <text evidence="2">Involved in the biosynthesis of 5-hydroxyectoine, called compatible solute, which helps organisms to survive extreme osmotic stress by acting as a highly soluble organic osmolyte. Catalyzes the 2-oxoglutarate-dependent selective hydroxylation of L-ectoine to yield (4S,5S)-5-hydroxyectoine.</text>
</comment>
<comment type="subunit">
    <text evidence="4">Homodimer.</text>
</comment>
<evidence type="ECO:0000256" key="3">
    <source>
        <dbReference type="ARBA" id="ARBA00007851"/>
    </source>
</evidence>
<sequence length="296" mass="33466">MTDLYPSRKSEHPAITERKDPVVYSSMTEQGPLRADQLTYFEDHGYLFLEKFFNESDVSMMREELSRVLNNSKVSTDKRVIREPDSDDVRSVFAVHEHDDYFKSLSKDRRLVDMRNQLLGSDVYIHQSRINLKPGFNGKEFYWHSDFETWHVEDGMPRMRAVSCSITLTENTPFNGPLMLIPGSHRYFVSCVGKTPEANYEMSLRKQELGVPDHDSLTKLAAQGGIAAPTGPAGSVLLFDCNIMHGSNSNISPAPRSNVFFVYNSVKNTLVSPFSGQKPRPSYIAAREKVTENGNG</sequence>
<dbReference type="PANTHER" id="PTHR20883">
    <property type="entry name" value="PHYTANOYL-COA DIOXYGENASE DOMAIN CONTAINING 1"/>
    <property type="match status" value="1"/>
</dbReference>
<protein>
    <recommendedName>
        <fullName evidence="10">Ectoine hydroxylase</fullName>
        <ecNumber evidence="10">1.14.11.55</ecNumber>
    </recommendedName>
</protein>
<evidence type="ECO:0000256" key="4">
    <source>
        <dbReference type="ARBA" id="ARBA00011738"/>
    </source>
</evidence>
<evidence type="ECO:0000313" key="12">
    <source>
        <dbReference type="EMBL" id="OLN22292.1"/>
    </source>
</evidence>
<dbReference type="AlphaFoldDB" id="A0A1Q8Q4S2"/>
<dbReference type="STRING" id="1714264.BTO30_10110"/>
<dbReference type="InterPro" id="IPR012774">
    <property type="entry name" value="EctD"/>
</dbReference>
<evidence type="ECO:0000256" key="9">
    <source>
        <dbReference type="ARBA" id="ARBA00049228"/>
    </source>
</evidence>
<dbReference type="EMBL" id="MSDU01000021">
    <property type="protein sequence ID" value="OLN22292.1"/>
    <property type="molecule type" value="Genomic_DNA"/>
</dbReference>
<keyword evidence="6" id="KW-0223">Dioxygenase</keyword>
<dbReference type="SUPFAM" id="SSF51197">
    <property type="entry name" value="Clavaminate synthase-like"/>
    <property type="match status" value="1"/>
</dbReference>
<evidence type="ECO:0000256" key="7">
    <source>
        <dbReference type="ARBA" id="ARBA00023002"/>
    </source>
</evidence>
<dbReference type="EC" id="1.14.11.55" evidence="10"/>
<evidence type="ECO:0000256" key="8">
    <source>
        <dbReference type="ARBA" id="ARBA00023004"/>
    </source>
</evidence>
<evidence type="ECO:0000313" key="13">
    <source>
        <dbReference type="Proteomes" id="UP000185568"/>
    </source>
</evidence>
<dbReference type="Proteomes" id="UP000185568">
    <property type="component" value="Unassembled WGS sequence"/>
</dbReference>
<reference evidence="12 13" key="1">
    <citation type="submission" date="2016-12" db="EMBL/GenBank/DDBJ databases">
        <title>Domibacillus antri genome sequencing.</title>
        <authorList>
            <person name="Verma A."/>
            <person name="Krishnamurthi S."/>
        </authorList>
    </citation>
    <scope>NUCLEOTIDE SEQUENCE [LARGE SCALE GENOMIC DNA]</scope>
    <source>
        <strain evidence="12 13">XD80</strain>
    </source>
</reference>
<comment type="similarity">
    <text evidence="3">Belongs to the PhyH family. EctD subfamily.</text>
</comment>